<dbReference type="GO" id="GO:0008270">
    <property type="term" value="F:zinc ion binding"/>
    <property type="evidence" value="ECO:0007669"/>
    <property type="project" value="InterPro"/>
</dbReference>
<dbReference type="Proteomes" id="UP000305451">
    <property type="component" value="Unassembled WGS sequence"/>
</dbReference>
<dbReference type="InterPro" id="IPR041920">
    <property type="entry name" value="ROS/MUCR_sf"/>
</dbReference>
<comment type="similarity">
    <text evidence="1">Belongs to the ros/MucR family.</text>
</comment>
<dbReference type="EMBL" id="SRXV01000001">
    <property type="protein sequence ID" value="TGY94580.1"/>
    <property type="molecule type" value="Genomic_DNA"/>
</dbReference>
<dbReference type="RefSeq" id="WP_135943777.1">
    <property type="nucleotide sequence ID" value="NZ_BMEI01000001.1"/>
</dbReference>
<evidence type="ECO:0000256" key="1">
    <source>
        <dbReference type="ARBA" id="ARBA00007031"/>
    </source>
</evidence>
<gene>
    <name evidence="2" type="ORF">E5162_04720</name>
</gene>
<organism evidence="2 3">
    <name type="scientific">Marinicauda pacifica</name>
    <dbReference type="NCBI Taxonomy" id="1133559"/>
    <lineage>
        <taxon>Bacteria</taxon>
        <taxon>Pseudomonadati</taxon>
        <taxon>Pseudomonadota</taxon>
        <taxon>Alphaproteobacteria</taxon>
        <taxon>Maricaulales</taxon>
        <taxon>Maricaulaceae</taxon>
        <taxon>Marinicauda</taxon>
    </lineage>
</organism>
<dbReference type="AlphaFoldDB" id="A0A4S2HET0"/>
<comment type="caution">
    <text evidence="2">The sequence shown here is derived from an EMBL/GenBank/DDBJ whole genome shotgun (WGS) entry which is preliminary data.</text>
</comment>
<protein>
    <submittedName>
        <fullName evidence="2">Transcriptional regulator</fullName>
    </submittedName>
</protein>
<dbReference type="OrthoDB" id="9809693at2"/>
<evidence type="ECO:0000313" key="3">
    <source>
        <dbReference type="Proteomes" id="UP000305451"/>
    </source>
</evidence>
<dbReference type="GO" id="GO:0003677">
    <property type="term" value="F:DNA binding"/>
    <property type="evidence" value="ECO:0007669"/>
    <property type="project" value="InterPro"/>
</dbReference>
<evidence type="ECO:0000313" key="2">
    <source>
        <dbReference type="EMBL" id="TGY94580.1"/>
    </source>
</evidence>
<name>A0A4S2HET0_9PROT</name>
<accession>A0A4S2HET0</accession>
<reference evidence="2 3" key="1">
    <citation type="journal article" date="2013" name="Int. J. Syst. Evol. Microbiol.">
        <title>Marinicauda pacifica gen. nov., sp. nov., a prosthecate alphaproteobacterium of the family Hyphomonadaceae isolated from deep seawater.</title>
        <authorList>
            <person name="Zhang X.Y."/>
            <person name="Li G.W."/>
            <person name="Wang C.S."/>
            <person name="Zhang Y.J."/>
            <person name="Xu X.W."/>
            <person name="Li H."/>
            <person name="Liu A."/>
            <person name="Liu C."/>
            <person name="Xie B.B."/>
            <person name="Qin Q.L."/>
            <person name="Xu Z."/>
            <person name="Chen X.L."/>
            <person name="Zhou B.C."/>
            <person name="Zhang Y.Z."/>
        </authorList>
    </citation>
    <scope>NUCLEOTIDE SEQUENCE [LARGE SCALE GENOMIC DNA]</scope>
    <source>
        <strain evidence="2 3">P-1 km-3</strain>
    </source>
</reference>
<dbReference type="GO" id="GO:0006355">
    <property type="term" value="P:regulation of DNA-templated transcription"/>
    <property type="evidence" value="ECO:0007669"/>
    <property type="project" value="InterPro"/>
</dbReference>
<dbReference type="InterPro" id="IPR008807">
    <property type="entry name" value="ROS_MUCR"/>
</dbReference>
<keyword evidence="3" id="KW-1185">Reference proteome</keyword>
<proteinExistence type="inferred from homology"/>
<dbReference type="Pfam" id="PF05443">
    <property type="entry name" value="ROS_MUCR"/>
    <property type="match status" value="1"/>
</dbReference>
<dbReference type="Gene3D" id="1.10.10.1550">
    <property type="entry name" value="ROS/MUCR transcriptional regulator protein"/>
    <property type="match status" value="1"/>
</dbReference>
<sequence length="144" mass="16490">MTEDLANSVDQEEILRMTTDIVASFLTHNSIPSENVPELIKSIYGTMRSLSEKEEEKVETKQKPAVPVSKSVQDDYIVCLEDGKKLKMLKRYLRSQYDMSPEEYRRKWGLPADYPMVAPAYSRRRSQFAKDIGLGRGAAKKRGK</sequence>